<reference evidence="2 3" key="1">
    <citation type="journal article" date="2019" name="Emerg. Microbes Infect.">
        <title>Comprehensive subspecies identification of 175 nontuberculous mycobacteria species based on 7547 genomic profiles.</title>
        <authorList>
            <person name="Matsumoto Y."/>
            <person name="Kinjo T."/>
            <person name="Motooka D."/>
            <person name="Nabeya D."/>
            <person name="Jung N."/>
            <person name="Uechi K."/>
            <person name="Horii T."/>
            <person name="Iida T."/>
            <person name="Fujita J."/>
            <person name="Nakamura S."/>
        </authorList>
    </citation>
    <scope>NUCLEOTIDE SEQUENCE [LARGE SCALE GENOMIC DNA]</scope>
    <source>
        <strain evidence="2 3">JCM 16367</strain>
    </source>
</reference>
<dbReference type="PANTHER" id="PTHR47515:SF1">
    <property type="entry name" value="BLR2054 PROTEIN"/>
    <property type="match status" value="1"/>
</dbReference>
<dbReference type="KEGG" id="mnv:MNVI_15600"/>
<evidence type="ECO:0008006" key="4">
    <source>
        <dbReference type="Google" id="ProtNLM"/>
    </source>
</evidence>
<gene>
    <name evidence="2" type="ORF">MNVI_15600</name>
</gene>
<protein>
    <recommendedName>
        <fullName evidence="4">Integrase</fullName>
    </recommendedName>
</protein>
<feature type="region of interest" description="Disordered" evidence="1">
    <location>
        <begin position="1"/>
        <end position="21"/>
    </location>
</feature>
<evidence type="ECO:0000256" key="1">
    <source>
        <dbReference type="SAM" id="MobiDB-lite"/>
    </source>
</evidence>
<dbReference type="EMBL" id="AP022583">
    <property type="protein sequence ID" value="BBY06242.1"/>
    <property type="molecule type" value="Genomic_DNA"/>
</dbReference>
<proteinExistence type="predicted"/>
<dbReference type="PANTHER" id="PTHR47515">
    <property type="entry name" value="LOW CALCIUM RESPONSE LOCUS PROTEIN T"/>
    <property type="match status" value="1"/>
</dbReference>
<name>A0A7I7PCF1_9MYCO</name>
<organism evidence="2 3">
    <name type="scientific">Mycobacterium noviomagense</name>
    <dbReference type="NCBI Taxonomy" id="459858"/>
    <lineage>
        <taxon>Bacteria</taxon>
        <taxon>Bacillati</taxon>
        <taxon>Actinomycetota</taxon>
        <taxon>Actinomycetes</taxon>
        <taxon>Mycobacteriales</taxon>
        <taxon>Mycobacteriaceae</taxon>
        <taxon>Mycobacterium</taxon>
    </lineage>
</organism>
<dbReference type="SUPFAM" id="SSF53098">
    <property type="entry name" value="Ribonuclease H-like"/>
    <property type="match status" value="1"/>
</dbReference>
<evidence type="ECO:0000313" key="2">
    <source>
        <dbReference type="EMBL" id="BBY06242.1"/>
    </source>
</evidence>
<sequence length="88" mass="9980">MPRRRRRKRRGTSTAPQVSADAPDQVWAADFQFDVTTDGRPIKIVPIVDERTRECLGDMVERNITGDDVIGELERIAADRGTYPVVLR</sequence>
<evidence type="ECO:0000313" key="3">
    <source>
        <dbReference type="Proteomes" id="UP000466894"/>
    </source>
</evidence>
<feature type="compositionally biased region" description="Basic residues" evidence="1">
    <location>
        <begin position="1"/>
        <end position="11"/>
    </location>
</feature>
<accession>A0A7I7PCF1</accession>
<dbReference type="AlphaFoldDB" id="A0A7I7PCF1"/>
<dbReference type="InterPro" id="IPR012337">
    <property type="entry name" value="RNaseH-like_sf"/>
</dbReference>
<dbReference type="Proteomes" id="UP000466894">
    <property type="component" value="Chromosome"/>
</dbReference>